<dbReference type="STRING" id="1798384.A3D03_01990"/>
<evidence type="ECO:0000256" key="3">
    <source>
        <dbReference type="ARBA" id="ARBA00022989"/>
    </source>
</evidence>
<evidence type="ECO:0000256" key="1">
    <source>
        <dbReference type="ARBA" id="ARBA00004141"/>
    </source>
</evidence>
<feature type="transmembrane region" description="Helical" evidence="5">
    <location>
        <begin position="180"/>
        <end position="202"/>
    </location>
</feature>
<comment type="subcellular location">
    <subcellularLocation>
        <location evidence="1">Membrane</location>
        <topology evidence="1">Multi-pass membrane protein</topology>
    </subcellularLocation>
</comment>
<feature type="transmembrane region" description="Helical" evidence="5">
    <location>
        <begin position="277"/>
        <end position="295"/>
    </location>
</feature>
<evidence type="ECO:0000313" key="8">
    <source>
        <dbReference type="Proteomes" id="UP000177092"/>
    </source>
</evidence>
<evidence type="ECO:0000259" key="6">
    <source>
        <dbReference type="Pfam" id="PF01699"/>
    </source>
</evidence>
<protein>
    <recommendedName>
        <fullName evidence="6">Sodium/calcium exchanger membrane region domain-containing protein</fullName>
    </recommendedName>
</protein>
<keyword evidence="4 5" id="KW-0472">Membrane</keyword>
<keyword evidence="3 5" id="KW-1133">Transmembrane helix</keyword>
<feature type="transmembrane region" description="Helical" evidence="5">
    <location>
        <begin position="111"/>
        <end position="127"/>
    </location>
</feature>
<keyword evidence="2 5" id="KW-0812">Transmembrane</keyword>
<dbReference type="InterPro" id="IPR004837">
    <property type="entry name" value="NaCa_Exmemb"/>
</dbReference>
<dbReference type="PANTHER" id="PTHR10846:SF8">
    <property type="entry name" value="INNER MEMBRANE PROTEIN YRBG"/>
    <property type="match status" value="1"/>
</dbReference>
<feature type="transmembrane region" description="Helical" evidence="5">
    <location>
        <begin position="133"/>
        <end position="150"/>
    </location>
</feature>
<comment type="caution">
    <text evidence="7">The sequence shown here is derived from an EMBL/GenBank/DDBJ whole genome shotgun (WGS) entry which is preliminary data.</text>
</comment>
<dbReference type="EMBL" id="MFJN01000009">
    <property type="protein sequence ID" value="OGG22112.1"/>
    <property type="molecule type" value="Genomic_DNA"/>
</dbReference>
<reference evidence="7 8" key="1">
    <citation type="journal article" date="2016" name="Nat. Commun.">
        <title>Thousands of microbial genomes shed light on interconnected biogeochemical processes in an aquifer system.</title>
        <authorList>
            <person name="Anantharaman K."/>
            <person name="Brown C.T."/>
            <person name="Hug L.A."/>
            <person name="Sharon I."/>
            <person name="Castelle C.J."/>
            <person name="Probst A.J."/>
            <person name="Thomas B.C."/>
            <person name="Singh A."/>
            <person name="Wilkins M.J."/>
            <person name="Karaoz U."/>
            <person name="Brodie E.L."/>
            <person name="Williams K.H."/>
            <person name="Hubbard S.S."/>
            <person name="Banfield J.F."/>
        </authorList>
    </citation>
    <scope>NUCLEOTIDE SEQUENCE [LARGE SCALE GENOMIC DNA]</scope>
</reference>
<feature type="transmembrane region" description="Helical" evidence="5">
    <location>
        <begin position="243"/>
        <end position="265"/>
    </location>
</feature>
<feature type="transmembrane region" description="Helical" evidence="5">
    <location>
        <begin position="304"/>
        <end position="321"/>
    </location>
</feature>
<dbReference type="Pfam" id="PF01699">
    <property type="entry name" value="Na_Ca_ex"/>
    <property type="match status" value="2"/>
</dbReference>
<sequence length="322" mass="35858">MYILQILQFIGIIFFSFVLIKATDIIVVHLRSIARKTNLGSFYLTAIIIGMATSLPELFVGITSALENQPNLSLGNVIGSNIADISLIVGLAAVISGSLKIKNHDIEVKDLLHAFIAGIIPFLLLLDKTLSRVDGLILLSMYGFYNYLILNKRHRYFDDENGFIIGFLRRIHHNHVAKDFMYTFLGIAVILFSSDMIVRLGASFAGNMGIPIILVGLFIVAVGTSLPELAFGIEAIKKKESEMFLGNLLGSLVANGTFIIGITALLNPITVQAISEYYIAIFTFIVTFVMFFIFIRTKHSLERWEGILLIAAYLMFLMIEFF</sequence>
<feature type="domain" description="Sodium/calcium exchanger membrane region" evidence="6">
    <location>
        <begin position="181"/>
        <end position="320"/>
    </location>
</feature>
<dbReference type="PANTHER" id="PTHR10846">
    <property type="entry name" value="SODIUM/POTASSIUM/CALCIUM EXCHANGER"/>
    <property type="match status" value="1"/>
</dbReference>
<organism evidence="7 8">
    <name type="scientific">Candidatus Gottesmanbacteria bacterium RIFCSPHIGHO2_02_FULL_40_13</name>
    <dbReference type="NCBI Taxonomy" id="1798384"/>
    <lineage>
        <taxon>Bacteria</taxon>
        <taxon>Candidatus Gottesmaniibacteriota</taxon>
    </lineage>
</organism>
<proteinExistence type="predicted"/>
<evidence type="ECO:0000256" key="5">
    <source>
        <dbReference type="SAM" id="Phobius"/>
    </source>
</evidence>
<dbReference type="AlphaFoldDB" id="A0A1F6ACF4"/>
<feature type="transmembrane region" description="Helical" evidence="5">
    <location>
        <begin position="208"/>
        <end position="231"/>
    </location>
</feature>
<feature type="domain" description="Sodium/calcium exchanger membrane region" evidence="6">
    <location>
        <begin position="9"/>
        <end position="149"/>
    </location>
</feature>
<dbReference type="Gene3D" id="1.20.1420.30">
    <property type="entry name" value="NCX, central ion-binding region"/>
    <property type="match status" value="1"/>
</dbReference>
<gene>
    <name evidence="7" type="ORF">A3D03_01990</name>
</gene>
<dbReference type="GO" id="GO:0005886">
    <property type="term" value="C:plasma membrane"/>
    <property type="evidence" value="ECO:0007669"/>
    <property type="project" value="TreeGrafter"/>
</dbReference>
<evidence type="ECO:0000256" key="4">
    <source>
        <dbReference type="ARBA" id="ARBA00023136"/>
    </source>
</evidence>
<evidence type="ECO:0000313" key="7">
    <source>
        <dbReference type="EMBL" id="OGG22112.1"/>
    </source>
</evidence>
<dbReference type="Proteomes" id="UP000177092">
    <property type="component" value="Unassembled WGS sequence"/>
</dbReference>
<dbReference type="InterPro" id="IPR004481">
    <property type="entry name" value="K/Na/Ca-exchanger"/>
</dbReference>
<dbReference type="GO" id="GO:0005262">
    <property type="term" value="F:calcium channel activity"/>
    <property type="evidence" value="ECO:0007669"/>
    <property type="project" value="TreeGrafter"/>
</dbReference>
<evidence type="ECO:0000256" key="2">
    <source>
        <dbReference type="ARBA" id="ARBA00022692"/>
    </source>
</evidence>
<name>A0A1F6ACF4_9BACT</name>
<dbReference type="GO" id="GO:0008273">
    <property type="term" value="F:calcium, potassium:sodium antiporter activity"/>
    <property type="evidence" value="ECO:0007669"/>
    <property type="project" value="TreeGrafter"/>
</dbReference>
<feature type="transmembrane region" description="Helical" evidence="5">
    <location>
        <begin position="78"/>
        <end position="99"/>
    </location>
</feature>
<feature type="transmembrane region" description="Helical" evidence="5">
    <location>
        <begin position="6"/>
        <end position="30"/>
    </location>
</feature>
<accession>A0A1F6ACF4</accession>
<dbReference type="GO" id="GO:0006874">
    <property type="term" value="P:intracellular calcium ion homeostasis"/>
    <property type="evidence" value="ECO:0007669"/>
    <property type="project" value="TreeGrafter"/>
</dbReference>
<feature type="transmembrane region" description="Helical" evidence="5">
    <location>
        <begin position="42"/>
        <end position="66"/>
    </location>
</feature>
<dbReference type="InterPro" id="IPR044880">
    <property type="entry name" value="NCX_ion-bd_dom_sf"/>
</dbReference>